<name>A0ACD1E4T7_9MICO</name>
<dbReference type="Proteomes" id="UP000681794">
    <property type="component" value="Chromosome"/>
</dbReference>
<evidence type="ECO:0000313" key="2">
    <source>
        <dbReference type="Proteomes" id="UP000681794"/>
    </source>
</evidence>
<protein>
    <submittedName>
        <fullName evidence="1">Uncharacterized protein</fullName>
    </submittedName>
</protein>
<reference evidence="1" key="1">
    <citation type="submission" date="2021-06" db="EMBL/GenBank/DDBJ databases">
        <authorList>
            <person name="Ellington A.J."/>
            <person name="Bryan N.C."/>
            <person name="Christner B.C."/>
            <person name="Reisch C.R."/>
        </authorList>
    </citation>
    <scope>NUCLEOTIDE SEQUENCE</scope>
    <source>
        <strain evidence="1">L6-1</strain>
    </source>
</reference>
<gene>
    <name evidence="1" type="ORF">KM842_00340</name>
</gene>
<keyword evidence="2" id="KW-1185">Reference proteome</keyword>
<accession>A0ACD1E4T7</accession>
<organism evidence="1 2">
    <name type="scientific">Curtobacterium aetherium</name>
    <dbReference type="NCBI Taxonomy" id="2841594"/>
    <lineage>
        <taxon>Bacteria</taxon>
        <taxon>Bacillati</taxon>
        <taxon>Actinomycetota</taxon>
        <taxon>Actinomycetes</taxon>
        <taxon>Micrococcales</taxon>
        <taxon>Microbacteriaceae</taxon>
        <taxon>Curtobacterium</taxon>
    </lineage>
</organism>
<sequence length="180" mass="18664">MSQNNTVIRSMHDLGLAAWFGGTLMGATGLNGAAAGAKDPVERLTLSSLGWAKWAPVQLAALGVHAIGGVGLIVANRDRLGVQQGARTNTAVKLTLTIAAAVTTFWSASVGKKMAEHAREGAEGTTEPGADASEALQGAQRQQKILQWAIPAMTGVLLVMGAQQGEQQRSAAGVLDKKRR</sequence>
<proteinExistence type="predicted"/>
<dbReference type="EMBL" id="CP076544">
    <property type="protein sequence ID" value="QWS33712.1"/>
    <property type="molecule type" value="Genomic_DNA"/>
</dbReference>
<evidence type="ECO:0000313" key="1">
    <source>
        <dbReference type="EMBL" id="QWS33712.1"/>
    </source>
</evidence>